<comment type="caution">
    <text evidence="3">The sequence shown here is derived from an EMBL/GenBank/DDBJ whole genome shotgun (WGS) entry which is preliminary data.</text>
</comment>
<dbReference type="GO" id="GO:0003677">
    <property type="term" value="F:DNA binding"/>
    <property type="evidence" value="ECO:0007669"/>
    <property type="project" value="InterPro"/>
</dbReference>
<dbReference type="PANTHER" id="PTHR33375">
    <property type="entry name" value="CHROMOSOME-PARTITIONING PROTEIN PARB-RELATED"/>
    <property type="match status" value="1"/>
</dbReference>
<reference evidence="3" key="1">
    <citation type="submission" date="2020-10" db="EMBL/GenBank/DDBJ databases">
        <authorList>
            <person name="Gilroy R."/>
        </authorList>
    </citation>
    <scope>NUCLEOTIDE SEQUENCE</scope>
    <source>
        <strain evidence="3">ChiSxjej1B13-7958</strain>
    </source>
</reference>
<protein>
    <submittedName>
        <fullName evidence="3">ParB/RepB/Spo0J family partition protein</fullName>
    </submittedName>
</protein>
<accession>A0A9D1AQG7</accession>
<name>A0A9D1AQG7_9FIRM</name>
<dbReference type="GO" id="GO:0005694">
    <property type="term" value="C:chromosome"/>
    <property type="evidence" value="ECO:0007669"/>
    <property type="project" value="TreeGrafter"/>
</dbReference>
<dbReference type="InterPro" id="IPR003115">
    <property type="entry name" value="ParB_N"/>
</dbReference>
<feature type="non-terminal residue" evidence="3">
    <location>
        <position position="122"/>
    </location>
</feature>
<evidence type="ECO:0000256" key="1">
    <source>
        <dbReference type="ARBA" id="ARBA00006295"/>
    </source>
</evidence>
<dbReference type="Pfam" id="PF02195">
    <property type="entry name" value="ParB_N"/>
    <property type="match status" value="1"/>
</dbReference>
<evidence type="ECO:0000259" key="2">
    <source>
        <dbReference type="SMART" id="SM00470"/>
    </source>
</evidence>
<dbReference type="AlphaFoldDB" id="A0A9D1AQG7"/>
<feature type="domain" description="ParB-like N-terminal" evidence="2">
    <location>
        <begin position="14"/>
        <end position="102"/>
    </location>
</feature>
<evidence type="ECO:0000313" key="3">
    <source>
        <dbReference type="EMBL" id="HIR47693.1"/>
    </source>
</evidence>
<dbReference type="Gene3D" id="3.90.1530.10">
    <property type="entry name" value="Conserved hypothetical protein from pyrococcus furiosus pfu- 392566-001, ParB domain"/>
    <property type="match status" value="1"/>
</dbReference>
<sequence length="122" mass="13802">MKKMDKNMEKMETRLLPVGSIRVAERIRKDNGGLEELANDIREHGLINPITVMEQTEGGYVLIAGLRRLKAMELLGAEEIRATVMTALEADEMLMLEIAENEQRKEFTVSEKLAFAEKLKAV</sequence>
<dbReference type="Proteomes" id="UP000824242">
    <property type="component" value="Unassembled WGS sequence"/>
</dbReference>
<proteinExistence type="inferred from homology"/>
<dbReference type="InterPro" id="IPR050336">
    <property type="entry name" value="Chromosome_partition/occlusion"/>
</dbReference>
<comment type="similarity">
    <text evidence="1">Belongs to the ParB family.</text>
</comment>
<dbReference type="NCBIfam" id="TIGR00180">
    <property type="entry name" value="parB_part"/>
    <property type="match status" value="1"/>
</dbReference>
<dbReference type="SMART" id="SM00470">
    <property type="entry name" value="ParB"/>
    <property type="match status" value="1"/>
</dbReference>
<evidence type="ECO:0000313" key="4">
    <source>
        <dbReference type="Proteomes" id="UP000824242"/>
    </source>
</evidence>
<dbReference type="GO" id="GO:0007059">
    <property type="term" value="P:chromosome segregation"/>
    <property type="evidence" value="ECO:0007669"/>
    <property type="project" value="TreeGrafter"/>
</dbReference>
<dbReference type="InterPro" id="IPR004437">
    <property type="entry name" value="ParB/RepB/Spo0J"/>
</dbReference>
<dbReference type="InterPro" id="IPR036086">
    <property type="entry name" value="ParB/Sulfiredoxin_sf"/>
</dbReference>
<organism evidence="3 4">
    <name type="scientific">Candidatus Caccousia avicola</name>
    <dbReference type="NCBI Taxonomy" id="2840721"/>
    <lineage>
        <taxon>Bacteria</taxon>
        <taxon>Bacillati</taxon>
        <taxon>Bacillota</taxon>
        <taxon>Clostridia</taxon>
        <taxon>Eubacteriales</taxon>
        <taxon>Oscillospiraceae</taxon>
        <taxon>Oscillospiraceae incertae sedis</taxon>
        <taxon>Candidatus Caccousia</taxon>
    </lineage>
</organism>
<gene>
    <name evidence="3" type="ORF">IAB89_08595</name>
</gene>
<dbReference type="SUPFAM" id="SSF110849">
    <property type="entry name" value="ParB/Sulfiredoxin"/>
    <property type="match status" value="1"/>
</dbReference>
<dbReference type="EMBL" id="DVGZ01000092">
    <property type="protein sequence ID" value="HIR47693.1"/>
    <property type="molecule type" value="Genomic_DNA"/>
</dbReference>
<dbReference type="PANTHER" id="PTHR33375:SF1">
    <property type="entry name" value="CHROMOSOME-PARTITIONING PROTEIN PARB-RELATED"/>
    <property type="match status" value="1"/>
</dbReference>
<reference evidence="3" key="2">
    <citation type="journal article" date="2021" name="PeerJ">
        <title>Extensive microbial diversity within the chicken gut microbiome revealed by metagenomics and culture.</title>
        <authorList>
            <person name="Gilroy R."/>
            <person name="Ravi A."/>
            <person name="Getino M."/>
            <person name="Pursley I."/>
            <person name="Horton D.L."/>
            <person name="Alikhan N.F."/>
            <person name="Baker D."/>
            <person name="Gharbi K."/>
            <person name="Hall N."/>
            <person name="Watson M."/>
            <person name="Adriaenssens E.M."/>
            <person name="Foster-Nyarko E."/>
            <person name="Jarju S."/>
            <person name="Secka A."/>
            <person name="Antonio M."/>
            <person name="Oren A."/>
            <person name="Chaudhuri R.R."/>
            <person name="La Ragione R."/>
            <person name="Hildebrand F."/>
            <person name="Pallen M.J."/>
        </authorList>
    </citation>
    <scope>NUCLEOTIDE SEQUENCE</scope>
    <source>
        <strain evidence="3">ChiSxjej1B13-7958</strain>
    </source>
</reference>